<comment type="caution">
    <text evidence="4">The sequence shown here is derived from an EMBL/GenBank/DDBJ whole genome shotgun (WGS) entry which is preliminary data.</text>
</comment>
<feature type="compositionally biased region" description="Polar residues" evidence="3">
    <location>
        <begin position="169"/>
        <end position="180"/>
    </location>
</feature>
<reference evidence="5" key="1">
    <citation type="submission" date="2017-03" db="EMBL/GenBank/DDBJ databases">
        <title>Genomes of endolithic fungi from Antarctica.</title>
        <authorList>
            <person name="Coleine C."/>
            <person name="Masonjones S."/>
            <person name="Stajich J.E."/>
        </authorList>
    </citation>
    <scope>NUCLEOTIDE SEQUENCE [LARGE SCALE GENOMIC DNA]</scope>
    <source>
        <strain evidence="5">CCFEE 5527</strain>
    </source>
</reference>
<evidence type="ECO:0000256" key="1">
    <source>
        <dbReference type="ARBA" id="ARBA00022574"/>
    </source>
</evidence>
<proteinExistence type="predicted"/>
<sequence>MATSTSYGSRTFLNLANISQNDCPSVPRLTLDTADLCASGASLVSSPISPQSLNETDSDVQDQGYDTPFTSPESSPLERQVDRGSSHWQMDGAGSSHEEVTTLRSVGEVIPGPASVDDVGERLESSAGTTTSVSLIVADPEADLDTDDEHHINLIDLFPALSTSNVARSSVTLSQSSPRTPTRRPSALLPQCIRNPSPRQQSLRSKGIASPDRLVPSREITPTKEALVTSVQLDAVPSHRDGHDPFGPTTRRSIRMAEQYATLRGPAAIQRPAGIASMRVPYATDTASRAASTGSVWTVGGIAVTEGVLSTTDGIGGRVTSGTSAPHYSADFLRKRLPTDDEATHARRLALAMDLRYDNAMVSPRPDEAKLSTSSSDPQIEAIQHVTWRDGKWHSPVRPTRLHYAPSLRDDYYCSLLAFSPTLACLAVGLGPHVYLWSEPRGTTPTNMYTASQGASHVTSLSFSSSQGGKAVLAIGRADGKITLWSPGDPAIKLQTHQPAPVSCVSFRPTTARRRSVRDSCTFVDAEELLAGDEVGNVYLYSVEWPTQEQRDIFDWHELFATGGNDNHLFLFNTRKVLRTPPLVLGPVRPARAANPDLITTDAIIHILPGEQARSFALNAACKAIAFAPWNPTLLAAGGGSNDRCIHFFSTATGAKLATLDCYAQVTSIVFNTNRKEFAATFGFAQPEHAIRVAVFGWPGCECKVKVPWWGEERALYAVEWAGADVGAGTKHCKGGNGGLVVATSDASIKFHEVWSKGVGGRLSKGLRAGGGILDEDLGGPLMGALR</sequence>
<feature type="compositionally biased region" description="Polar residues" evidence="3">
    <location>
        <begin position="43"/>
        <end position="55"/>
    </location>
</feature>
<dbReference type="PANTHER" id="PTHR19918:SF5">
    <property type="entry name" value="MEIOSIS-SPECIFIC APC_C ACTIVATOR PROTEIN AMA1"/>
    <property type="match status" value="1"/>
</dbReference>
<dbReference type="GO" id="GO:0010997">
    <property type="term" value="F:anaphase-promoting complex binding"/>
    <property type="evidence" value="ECO:0007669"/>
    <property type="project" value="InterPro"/>
</dbReference>
<dbReference type="OrthoDB" id="10263272at2759"/>
<dbReference type="EMBL" id="NAJO01000012">
    <property type="protein sequence ID" value="OQO08261.1"/>
    <property type="molecule type" value="Genomic_DNA"/>
</dbReference>
<evidence type="ECO:0000256" key="2">
    <source>
        <dbReference type="ARBA" id="ARBA00022737"/>
    </source>
</evidence>
<accession>A0A1V8TAJ0</accession>
<name>A0A1V8TAJ0_9PEZI</name>
<dbReference type="InterPro" id="IPR036322">
    <property type="entry name" value="WD40_repeat_dom_sf"/>
</dbReference>
<dbReference type="GO" id="GO:1905786">
    <property type="term" value="P:positive regulation of anaphase-promoting complex-dependent catabolic process"/>
    <property type="evidence" value="ECO:0007669"/>
    <property type="project" value="TreeGrafter"/>
</dbReference>
<feature type="region of interest" description="Disordered" evidence="3">
    <location>
        <begin position="169"/>
        <end position="210"/>
    </location>
</feature>
<dbReference type="InParanoid" id="A0A1V8TAJ0"/>
<dbReference type="Gene3D" id="2.130.10.10">
    <property type="entry name" value="YVTN repeat-like/Quinoprotein amine dehydrogenase"/>
    <property type="match status" value="1"/>
</dbReference>
<dbReference type="STRING" id="1507870.A0A1V8TAJ0"/>
<protein>
    <recommendedName>
        <fullName evidence="6">Anaphase-promoting complex subunit 4 WD40 domain-containing protein</fullName>
    </recommendedName>
</protein>
<dbReference type="GO" id="GO:0031145">
    <property type="term" value="P:anaphase-promoting complex-dependent catabolic process"/>
    <property type="evidence" value="ECO:0007669"/>
    <property type="project" value="TreeGrafter"/>
</dbReference>
<dbReference type="GO" id="GO:1990757">
    <property type="term" value="F:ubiquitin ligase activator activity"/>
    <property type="evidence" value="ECO:0007669"/>
    <property type="project" value="TreeGrafter"/>
</dbReference>
<dbReference type="GO" id="GO:0005680">
    <property type="term" value="C:anaphase-promoting complex"/>
    <property type="evidence" value="ECO:0007669"/>
    <property type="project" value="TreeGrafter"/>
</dbReference>
<organism evidence="4 5">
    <name type="scientific">Cryoendolithus antarcticus</name>
    <dbReference type="NCBI Taxonomy" id="1507870"/>
    <lineage>
        <taxon>Eukaryota</taxon>
        <taxon>Fungi</taxon>
        <taxon>Dikarya</taxon>
        <taxon>Ascomycota</taxon>
        <taxon>Pezizomycotina</taxon>
        <taxon>Dothideomycetes</taxon>
        <taxon>Dothideomycetidae</taxon>
        <taxon>Cladosporiales</taxon>
        <taxon>Cladosporiaceae</taxon>
        <taxon>Cryoendolithus</taxon>
    </lineage>
</organism>
<evidence type="ECO:0000313" key="4">
    <source>
        <dbReference type="EMBL" id="OQO08261.1"/>
    </source>
</evidence>
<evidence type="ECO:0000313" key="5">
    <source>
        <dbReference type="Proteomes" id="UP000192596"/>
    </source>
</evidence>
<keyword evidence="2" id="KW-0677">Repeat</keyword>
<feature type="region of interest" description="Disordered" evidence="3">
    <location>
        <begin position="43"/>
        <end position="95"/>
    </location>
</feature>
<dbReference type="AlphaFoldDB" id="A0A1V8TAJ0"/>
<keyword evidence="5" id="KW-1185">Reference proteome</keyword>
<dbReference type="PANTHER" id="PTHR19918">
    <property type="entry name" value="CELL DIVISION CYCLE 20 CDC20 FIZZY -RELATED"/>
    <property type="match status" value="1"/>
</dbReference>
<gene>
    <name evidence="4" type="ORF">B0A48_06131</name>
</gene>
<keyword evidence="1" id="KW-0853">WD repeat</keyword>
<dbReference type="InterPro" id="IPR033010">
    <property type="entry name" value="Cdc20/Fizzy"/>
</dbReference>
<evidence type="ECO:0008006" key="6">
    <source>
        <dbReference type="Google" id="ProtNLM"/>
    </source>
</evidence>
<dbReference type="Proteomes" id="UP000192596">
    <property type="component" value="Unassembled WGS sequence"/>
</dbReference>
<evidence type="ECO:0000256" key="3">
    <source>
        <dbReference type="SAM" id="MobiDB-lite"/>
    </source>
</evidence>
<dbReference type="SUPFAM" id="SSF50978">
    <property type="entry name" value="WD40 repeat-like"/>
    <property type="match status" value="1"/>
</dbReference>
<dbReference type="InterPro" id="IPR015943">
    <property type="entry name" value="WD40/YVTN_repeat-like_dom_sf"/>
</dbReference>